<reference evidence="2" key="1">
    <citation type="journal article" date="2019" name="Microbiol. Resour. Announc.">
        <title>Draft Genomic Sequences of Streptomyces misionensis and Streptomyces albidoflavus, bacteria applied for phytopathogen biocontrol.</title>
        <authorList>
            <person name="Pylro V."/>
            <person name="Dias A."/>
            <person name="Andreote F."/>
            <person name="Varani A."/>
            <person name="Andreote C."/>
            <person name="Bernardo E."/>
            <person name="Martins T."/>
        </authorList>
    </citation>
    <scope>NUCLEOTIDE SEQUENCE [LARGE SCALE GENOMIC DNA]</scope>
    <source>
        <strain evidence="2">66</strain>
    </source>
</reference>
<dbReference type="AlphaFoldDB" id="A0A5C6JS88"/>
<name>A0A5C6JS88_9ACTN</name>
<keyword evidence="3" id="KW-1185">Reference proteome</keyword>
<evidence type="ECO:0000313" key="3">
    <source>
        <dbReference type="Proteomes" id="UP000320481"/>
    </source>
</evidence>
<evidence type="ECO:0000256" key="1">
    <source>
        <dbReference type="SAM" id="MobiDB-lite"/>
    </source>
</evidence>
<feature type="non-terminal residue" evidence="2">
    <location>
        <position position="111"/>
    </location>
</feature>
<gene>
    <name evidence="2" type="ORF">FRZ03_17700</name>
</gene>
<accession>A0A5C6JS88</accession>
<protein>
    <submittedName>
        <fullName evidence="2">Uncharacterized protein</fullName>
    </submittedName>
</protein>
<sequence length="111" mass="10578">MEPDTSSRGEGPGEDPSTAGDPAHGDGAGPDAGRAGEPDGDDFADPGDAGPGGVAGAEEAVRLGDGSRPDGAGSGAAAPCRPADAARAALRAATDNSVERPEAQSADDAPE</sequence>
<comment type="caution">
    <text evidence="2">The sequence shown here is derived from an EMBL/GenBank/DDBJ whole genome shotgun (WGS) entry which is preliminary data.</text>
</comment>
<feature type="compositionally biased region" description="Basic and acidic residues" evidence="1">
    <location>
        <begin position="59"/>
        <end position="68"/>
    </location>
</feature>
<feature type="region of interest" description="Disordered" evidence="1">
    <location>
        <begin position="1"/>
        <end position="111"/>
    </location>
</feature>
<dbReference type="EMBL" id="VOGW01000101">
    <property type="protein sequence ID" value="TWV44595.1"/>
    <property type="molecule type" value="Genomic_DNA"/>
</dbReference>
<evidence type="ECO:0000313" key="2">
    <source>
        <dbReference type="EMBL" id="TWV44595.1"/>
    </source>
</evidence>
<organism evidence="2 3">
    <name type="scientific">Streptomyces misionensis</name>
    <dbReference type="NCBI Taxonomy" id="67331"/>
    <lineage>
        <taxon>Bacteria</taxon>
        <taxon>Bacillati</taxon>
        <taxon>Actinomycetota</taxon>
        <taxon>Actinomycetes</taxon>
        <taxon>Kitasatosporales</taxon>
        <taxon>Streptomycetaceae</taxon>
        <taxon>Streptomyces</taxon>
    </lineage>
</organism>
<feature type="compositionally biased region" description="Low complexity" evidence="1">
    <location>
        <begin position="76"/>
        <end position="93"/>
    </location>
</feature>
<dbReference type="Proteomes" id="UP000320481">
    <property type="component" value="Unassembled WGS sequence"/>
</dbReference>
<proteinExistence type="predicted"/>